<sequence>MKITQAPPLRHAYTTFTWALPDASSRWAICSGYHPDSEEHEPMRLTRKVFVVGAVTAGLLGAGATAAVAATPTADNGAGRRPVADVQHRIDQRLDRVTARTAEARKRVDANQKLTAAEKAKLNADLDKLVADAATARKQVDAATDRAGLKAAKPALQAVKADVQQLRTDRKAVRDAHRTPTPAK</sequence>
<accession>A0A8J3X1L2</accession>
<keyword evidence="2" id="KW-0812">Transmembrane</keyword>
<feature type="compositionally biased region" description="Basic and acidic residues" evidence="1">
    <location>
        <begin position="167"/>
        <end position="178"/>
    </location>
</feature>
<protein>
    <submittedName>
        <fullName evidence="3">Uncharacterized protein</fullName>
    </submittedName>
</protein>
<proteinExistence type="predicted"/>
<dbReference type="AlphaFoldDB" id="A0A8J3X1L2"/>
<reference evidence="3" key="1">
    <citation type="submission" date="2021-01" db="EMBL/GenBank/DDBJ databases">
        <title>Whole genome shotgun sequence of Planosporangium mesophilum NBRC 109066.</title>
        <authorList>
            <person name="Komaki H."/>
            <person name="Tamura T."/>
        </authorList>
    </citation>
    <scope>NUCLEOTIDE SEQUENCE</scope>
    <source>
        <strain evidence="3">NBRC 109066</strain>
    </source>
</reference>
<dbReference type="Gene3D" id="1.20.1170.10">
    <property type="match status" value="1"/>
</dbReference>
<feature type="region of interest" description="Disordered" evidence="1">
    <location>
        <begin position="161"/>
        <end position="184"/>
    </location>
</feature>
<keyword evidence="2" id="KW-1133">Transmembrane helix</keyword>
<organism evidence="3 4">
    <name type="scientific">Planosporangium mesophilum</name>
    <dbReference type="NCBI Taxonomy" id="689768"/>
    <lineage>
        <taxon>Bacteria</taxon>
        <taxon>Bacillati</taxon>
        <taxon>Actinomycetota</taxon>
        <taxon>Actinomycetes</taxon>
        <taxon>Micromonosporales</taxon>
        <taxon>Micromonosporaceae</taxon>
        <taxon>Planosporangium</taxon>
    </lineage>
</organism>
<gene>
    <name evidence="3" type="ORF">Pme01_35280</name>
</gene>
<evidence type="ECO:0000313" key="4">
    <source>
        <dbReference type="Proteomes" id="UP000599074"/>
    </source>
</evidence>
<keyword evidence="2" id="KW-0472">Membrane</keyword>
<evidence type="ECO:0000256" key="1">
    <source>
        <dbReference type="SAM" id="MobiDB-lite"/>
    </source>
</evidence>
<feature type="transmembrane region" description="Helical" evidence="2">
    <location>
        <begin position="49"/>
        <end position="70"/>
    </location>
</feature>
<evidence type="ECO:0000313" key="3">
    <source>
        <dbReference type="EMBL" id="GII23931.1"/>
    </source>
</evidence>
<dbReference type="EMBL" id="BOON01000032">
    <property type="protein sequence ID" value="GII23931.1"/>
    <property type="molecule type" value="Genomic_DNA"/>
</dbReference>
<name>A0A8J3X1L2_9ACTN</name>
<comment type="caution">
    <text evidence="3">The sequence shown here is derived from an EMBL/GenBank/DDBJ whole genome shotgun (WGS) entry which is preliminary data.</text>
</comment>
<dbReference type="Proteomes" id="UP000599074">
    <property type="component" value="Unassembled WGS sequence"/>
</dbReference>
<evidence type="ECO:0000256" key="2">
    <source>
        <dbReference type="SAM" id="Phobius"/>
    </source>
</evidence>
<keyword evidence="4" id="KW-1185">Reference proteome</keyword>